<dbReference type="InterPro" id="IPR000795">
    <property type="entry name" value="T_Tr_GTP-bd_dom"/>
</dbReference>
<evidence type="ECO:0000259" key="1">
    <source>
        <dbReference type="Pfam" id="PF00009"/>
    </source>
</evidence>
<dbReference type="SUPFAM" id="SSF52540">
    <property type="entry name" value="P-loop containing nucleoside triphosphate hydrolases"/>
    <property type="match status" value="1"/>
</dbReference>
<evidence type="ECO:0000313" key="3">
    <source>
        <dbReference type="Proteomes" id="UP001054252"/>
    </source>
</evidence>
<dbReference type="Proteomes" id="UP001054252">
    <property type="component" value="Unassembled WGS sequence"/>
</dbReference>
<accession>A0AAV5MM87</accession>
<dbReference type="AlphaFoldDB" id="A0AAV5MM87"/>
<feature type="domain" description="Tr-type G" evidence="1">
    <location>
        <begin position="76"/>
        <end position="114"/>
    </location>
</feature>
<keyword evidence="3" id="KW-1185">Reference proteome</keyword>
<comment type="caution">
    <text evidence="2">The sequence shown here is derived from an EMBL/GenBank/DDBJ whole genome shotgun (WGS) entry which is preliminary data.</text>
</comment>
<dbReference type="GO" id="GO:0005525">
    <property type="term" value="F:GTP binding"/>
    <property type="evidence" value="ECO:0007669"/>
    <property type="project" value="InterPro"/>
</dbReference>
<sequence length="146" mass="16681">MGRTKRSNPMYLHAQRAKGFQGRCKVLISLFWWHLFELGAKDSTVSQQVKVEPKVKDEKAPALEDAEALEVEENKKSHLNVVFIGHVDAGKSTIGGQILFLSGQVSKNMRKKQKTKVEKAGETLHDFFILYMENRCFSYVTYKLFA</sequence>
<dbReference type="Gene3D" id="3.40.50.300">
    <property type="entry name" value="P-loop containing nucleotide triphosphate hydrolases"/>
    <property type="match status" value="1"/>
</dbReference>
<dbReference type="GO" id="GO:0003924">
    <property type="term" value="F:GTPase activity"/>
    <property type="evidence" value="ECO:0007669"/>
    <property type="project" value="InterPro"/>
</dbReference>
<dbReference type="InterPro" id="IPR027417">
    <property type="entry name" value="P-loop_NTPase"/>
</dbReference>
<gene>
    <name evidence="2" type="ORF">SLEP1_g56837</name>
</gene>
<organism evidence="2 3">
    <name type="scientific">Rubroshorea leprosula</name>
    <dbReference type="NCBI Taxonomy" id="152421"/>
    <lineage>
        <taxon>Eukaryota</taxon>
        <taxon>Viridiplantae</taxon>
        <taxon>Streptophyta</taxon>
        <taxon>Embryophyta</taxon>
        <taxon>Tracheophyta</taxon>
        <taxon>Spermatophyta</taxon>
        <taxon>Magnoliopsida</taxon>
        <taxon>eudicotyledons</taxon>
        <taxon>Gunneridae</taxon>
        <taxon>Pentapetalae</taxon>
        <taxon>rosids</taxon>
        <taxon>malvids</taxon>
        <taxon>Malvales</taxon>
        <taxon>Dipterocarpaceae</taxon>
        <taxon>Rubroshorea</taxon>
    </lineage>
</organism>
<name>A0AAV5MM87_9ROSI</name>
<reference evidence="2 3" key="1">
    <citation type="journal article" date="2021" name="Commun. Biol.">
        <title>The genome of Shorea leprosula (Dipterocarpaceae) highlights the ecological relevance of drought in aseasonal tropical rainforests.</title>
        <authorList>
            <person name="Ng K.K.S."/>
            <person name="Kobayashi M.J."/>
            <person name="Fawcett J.A."/>
            <person name="Hatakeyama M."/>
            <person name="Paape T."/>
            <person name="Ng C.H."/>
            <person name="Ang C.C."/>
            <person name="Tnah L.H."/>
            <person name="Lee C.T."/>
            <person name="Nishiyama T."/>
            <person name="Sese J."/>
            <person name="O'Brien M.J."/>
            <person name="Copetti D."/>
            <person name="Mohd Noor M.I."/>
            <person name="Ong R.C."/>
            <person name="Putra M."/>
            <person name="Sireger I.Z."/>
            <person name="Indrioko S."/>
            <person name="Kosugi Y."/>
            <person name="Izuno A."/>
            <person name="Isagi Y."/>
            <person name="Lee S.L."/>
            <person name="Shimizu K.K."/>
        </authorList>
    </citation>
    <scope>NUCLEOTIDE SEQUENCE [LARGE SCALE GENOMIC DNA]</scope>
    <source>
        <strain evidence="2">214</strain>
    </source>
</reference>
<proteinExistence type="predicted"/>
<evidence type="ECO:0000313" key="2">
    <source>
        <dbReference type="EMBL" id="GKV50124.1"/>
    </source>
</evidence>
<protein>
    <recommendedName>
        <fullName evidence="1">Tr-type G domain-containing protein</fullName>
    </recommendedName>
</protein>
<dbReference type="EMBL" id="BPVZ01000341">
    <property type="protein sequence ID" value="GKV50124.1"/>
    <property type="molecule type" value="Genomic_DNA"/>
</dbReference>
<dbReference type="Pfam" id="PF00009">
    <property type="entry name" value="GTP_EFTU"/>
    <property type="match status" value="1"/>
</dbReference>